<evidence type="ECO:0000256" key="4">
    <source>
        <dbReference type="ARBA" id="ARBA00022544"/>
    </source>
</evidence>
<proteinExistence type="inferred from homology"/>
<evidence type="ECO:0000256" key="3">
    <source>
        <dbReference type="ARBA" id="ARBA00022448"/>
    </source>
</evidence>
<keyword evidence="7 8" id="KW-0472">Membrane</keyword>
<keyword evidence="4" id="KW-0309">Germination</keyword>
<gene>
    <name evidence="9" type="ORF">HNQ80_002980</name>
</gene>
<dbReference type="RefSeq" id="WP_184311397.1">
    <property type="nucleotide sequence ID" value="NZ_JACHEN010000018.1"/>
</dbReference>
<keyword evidence="6 8" id="KW-1133">Transmembrane helix</keyword>
<feature type="transmembrane region" description="Helical" evidence="8">
    <location>
        <begin position="332"/>
        <end position="352"/>
    </location>
</feature>
<feature type="transmembrane region" description="Helical" evidence="8">
    <location>
        <begin position="36"/>
        <end position="56"/>
    </location>
</feature>
<evidence type="ECO:0000256" key="5">
    <source>
        <dbReference type="ARBA" id="ARBA00022692"/>
    </source>
</evidence>
<comment type="caution">
    <text evidence="9">The sequence shown here is derived from an EMBL/GenBank/DDBJ whole genome shotgun (WGS) entry which is preliminary data.</text>
</comment>
<feature type="transmembrane region" description="Helical" evidence="8">
    <location>
        <begin position="213"/>
        <end position="230"/>
    </location>
</feature>
<keyword evidence="3" id="KW-0813">Transport</keyword>
<feature type="transmembrane region" description="Helical" evidence="8">
    <location>
        <begin position="179"/>
        <end position="201"/>
    </location>
</feature>
<dbReference type="AlphaFoldDB" id="A0A841L3F9"/>
<dbReference type="InterPro" id="IPR004761">
    <property type="entry name" value="Spore_GerAB"/>
</dbReference>
<evidence type="ECO:0000256" key="7">
    <source>
        <dbReference type="ARBA" id="ARBA00023136"/>
    </source>
</evidence>
<feature type="transmembrane region" description="Helical" evidence="8">
    <location>
        <begin position="12"/>
        <end position="30"/>
    </location>
</feature>
<comment type="subcellular location">
    <subcellularLocation>
        <location evidence="1">Membrane</location>
        <topology evidence="1">Multi-pass membrane protein</topology>
    </subcellularLocation>
</comment>
<evidence type="ECO:0000256" key="8">
    <source>
        <dbReference type="SAM" id="Phobius"/>
    </source>
</evidence>
<dbReference type="EMBL" id="JACHEN010000018">
    <property type="protein sequence ID" value="MBB6216875.1"/>
    <property type="molecule type" value="Genomic_DNA"/>
</dbReference>
<protein>
    <submittedName>
        <fullName evidence="9">Spore germination protein KB</fullName>
    </submittedName>
</protein>
<name>A0A841L3F9_9FIRM</name>
<reference evidence="9 10" key="1">
    <citation type="submission" date="2020-08" db="EMBL/GenBank/DDBJ databases">
        <title>Genomic Encyclopedia of Type Strains, Phase IV (KMG-IV): sequencing the most valuable type-strain genomes for metagenomic binning, comparative biology and taxonomic classification.</title>
        <authorList>
            <person name="Goeker M."/>
        </authorList>
    </citation>
    <scope>NUCLEOTIDE SEQUENCE [LARGE SCALE GENOMIC DNA]</scope>
    <source>
        <strain evidence="9 10">DSM 103526</strain>
    </source>
</reference>
<dbReference type="PANTHER" id="PTHR34975:SF2">
    <property type="entry name" value="SPORE GERMINATION PROTEIN A2"/>
    <property type="match status" value="1"/>
</dbReference>
<keyword evidence="10" id="KW-1185">Reference proteome</keyword>
<keyword evidence="5 8" id="KW-0812">Transmembrane</keyword>
<evidence type="ECO:0000313" key="9">
    <source>
        <dbReference type="EMBL" id="MBB6216875.1"/>
    </source>
</evidence>
<comment type="similarity">
    <text evidence="2">Belongs to the amino acid-polyamine-organocation (APC) superfamily. Spore germination protein (SGP) (TC 2.A.3.9) family.</text>
</comment>
<dbReference type="Proteomes" id="UP000579281">
    <property type="component" value="Unassembled WGS sequence"/>
</dbReference>
<feature type="transmembrane region" description="Helical" evidence="8">
    <location>
        <begin position="300"/>
        <end position="320"/>
    </location>
</feature>
<feature type="transmembrane region" description="Helical" evidence="8">
    <location>
        <begin position="140"/>
        <end position="159"/>
    </location>
</feature>
<dbReference type="GO" id="GO:0009847">
    <property type="term" value="P:spore germination"/>
    <property type="evidence" value="ECO:0007669"/>
    <property type="project" value="InterPro"/>
</dbReference>
<evidence type="ECO:0000256" key="2">
    <source>
        <dbReference type="ARBA" id="ARBA00007998"/>
    </source>
</evidence>
<feature type="transmembrane region" description="Helical" evidence="8">
    <location>
        <begin position="266"/>
        <end position="288"/>
    </location>
</feature>
<evidence type="ECO:0000313" key="10">
    <source>
        <dbReference type="Proteomes" id="UP000579281"/>
    </source>
</evidence>
<accession>A0A841L3F9</accession>
<dbReference type="GO" id="GO:0016020">
    <property type="term" value="C:membrane"/>
    <property type="evidence" value="ECO:0007669"/>
    <property type="project" value="UniProtKB-SubCell"/>
</dbReference>
<evidence type="ECO:0000256" key="6">
    <source>
        <dbReference type="ARBA" id="ARBA00022989"/>
    </source>
</evidence>
<organism evidence="9 10">
    <name type="scientific">Anaerosolibacter carboniphilus</name>
    <dbReference type="NCBI Taxonomy" id="1417629"/>
    <lineage>
        <taxon>Bacteria</taxon>
        <taxon>Bacillati</taxon>
        <taxon>Bacillota</taxon>
        <taxon>Clostridia</taxon>
        <taxon>Peptostreptococcales</taxon>
        <taxon>Thermotaleaceae</taxon>
        <taxon>Anaerosolibacter</taxon>
    </lineage>
</organism>
<feature type="transmembrane region" description="Helical" evidence="8">
    <location>
        <begin position="104"/>
        <end position="128"/>
    </location>
</feature>
<dbReference type="PANTHER" id="PTHR34975">
    <property type="entry name" value="SPORE GERMINATION PROTEIN A2"/>
    <property type="match status" value="1"/>
</dbReference>
<feature type="transmembrane region" description="Helical" evidence="8">
    <location>
        <begin position="77"/>
        <end position="98"/>
    </location>
</feature>
<dbReference type="NCBIfam" id="TIGR00912">
    <property type="entry name" value="2A0309"/>
    <property type="match status" value="1"/>
</dbReference>
<evidence type="ECO:0000256" key="1">
    <source>
        <dbReference type="ARBA" id="ARBA00004141"/>
    </source>
</evidence>
<dbReference type="Pfam" id="PF03845">
    <property type="entry name" value="Spore_permease"/>
    <property type="match status" value="1"/>
</dbReference>
<sequence length="366" mass="40820">MNKEVISDKQGITLTILFIWGSSLVIGSGAGAKREVWLAILMGMIGGLLLSLIYARMLYLFPQQNLFDIVIHVFGKYMGGCIIVLYSWFAFHLGALVLRNFGEFIITVALPETPMMVPTALLCFLCIWASKEGVEVLGRWGEVFIVFLGLIMISTLSFSTTEMNINNIRPFLFEGWGPVLKGAFSSLTFPFGETVILLMVFSCLKRRNSPFKTYPAGILIAGLVLTAFGARNILVLGSEKTAAIYFPSYLAVSRIDVAEIFTRLEIVVSVSFIISGLVKISICLMAASRGLAKLAGLEDYRFLVTPVGLLMLNLSYFVYGSIMEMVEWAFKVWNFYAVPFQVILPIIIWIAAEMKIRTKNNKERKT</sequence>